<dbReference type="EMBL" id="MUGX01000013">
    <property type="protein sequence ID" value="OXA87010.1"/>
    <property type="molecule type" value="Genomic_DNA"/>
</dbReference>
<gene>
    <name evidence="5" type="ORF">B0A73_11890</name>
    <name evidence="4" type="ORF">IW18_13640</name>
</gene>
<feature type="chain" id="PRO_5002209601" evidence="1">
    <location>
        <begin position="22"/>
        <end position="674"/>
    </location>
</feature>
<feature type="domain" description="DUF3857" evidence="3">
    <location>
        <begin position="71"/>
        <end position="196"/>
    </location>
</feature>
<dbReference type="AlphaFoldDB" id="A0A0D0EED5"/>
<accession>A0A0D0EED5</accession>
<organism evidence="4 6">
    <name type="scientific">Flavobacterium hibernum</name>
    <dbReference type="NCBI Taxonomy" id="37752"/>
    <lineage>
        <taxon>Bacteria</taxon>
        <taxon>Pseudomonadati</taxon>
        <taxon>Bacteroidota</taxon>
        <taxon>Flavobacteriia</taxon>
        <taxon>Flavobacteriales</taxon>
        <taxon>Flavobacteriaceae</taxon>
        <taxon>Flavobacterium</taxon>
    </lineage>
</organism>
<keyword evidence="1" id="KW-0732">Signal</keyword>
<dbReference type="Gene3D" id="2.60.120.1130">
    <property type="match status" value="1"/>
</dbReference>
<dbReference type="RefSeq" id="WP_041518433.1">
    <property type="nucleotide sequence ID" value="NZ_JPRK01000011.1"/>
</dbReference>
<evidence type="ECO:0000313" key="7">
    <source>
        <dbReference type="Proteomes" id="UP000198302"/>
    </source>
</evidence>
<dbReference type="InterPro" id="IPR002931">
    <property type="entry name" value="Transglutaminase-like"/>
</dbReference>
<evidence type="ECO:0000313" key="6">
    <source>
        <dbReference type="Proteomes" id="UP000032061"/>
    </source>
</evidence>
<dbReference type="EMBL" id="JPRK01000011">
    <property type="protein sequence ID" value="KIO52164.1"/>
    <property type="molecule type" value="Genomic_DNA"/>
</dbReference>
<comment type="caution">
    <text evidence="4">The sequence shown here is derived from an EMBL/GenBank/DDBJ whole genome shotgun (WGS) entry which is preliminary data.</text>
</comment>
<evidence type="ECO:0000259" key="2">
    <source>
        <dbReference type="Pfam" id="PF01841"/>
    </source>
</evidence>
<protein>
    <submittedName>
        <fullName evidence="4">Transglutaminase</fullName>
    </submittedName>
</protein>
<feature type="signal peptide" evidence="1">
    <location>
        <begin position="1"/>
        <end position="21"/>
    </location>
</feature>
<sequence>MKFIKLFSLSILLLLVSKVTAQEFKLGKVSVAELEQKVHPKDSSAVAAILYKRGRSRIEYDQNDGFITVTDVEARIKIYKKDGYDWANQNVWYYNQDNFKEKVSFADAVTYNLVDGKIEKTKLKSDGAFDEKINKFRAQKKITMPNIKEGSIIEFSYQVRSPSDRMIREWDFQTSIPVNYSEFKTCIPEYYVFNSRQKGYIFPKVTTERIPKSILFTFKERSTGAGGFSSTRTDVSHEKLDYMETQTTYVSANSPAMKDEAFVNNIDNYTSSVQHELSMIKYPNEVLKPYSTDWNSVVKTIYEYEDFGPELNKTGYFEDDVKKLLEGKNTPDEKILAIFNYVKTNVKWNNYLGYNCDNGVRKAYKEKTGNTADINLMLTAMLRYAGLTANPVLVSTRSNGIAIFPNRTAFNYVIAAVETPNGHVLLDATDKFSTPNVLPFRALNWMGRLIRKDGTSEEVDLMPKKNSNDIVFMNYTVGTDGKVTGKTRRQSTDYNAMQKRDNIDGVKEDEYLEKLENRLNKIEISEYSRTNEKDLLLPMVETYSFTGNNLCEVIGGKIYVSPMLFFGGGKNPFKQEVREYPVDFGFPFTDKYNITVKIPEGYAPEVLPQPVVLNMADNLGSFKFNIVNSGDLLQISIQHQINEAIVSTEQYEMLKEYYKTMIAKETEKIVLKRI</sequence>
<reference evidence="4 6" key="1">
    <citation type="submission" date="2015-01" db="EMBL/GenBank/DDBJ databases">
        <title>Genome of Flavobacterium hibernum DSM 12611.</title>
        <authorList>
            <person name="Stropko S.J."/>
            <person name="Pipes S.E."/>
            <person name="Newman J.D."/>
        </authorList>
    </citation>
    <scope>NUCLEOTIDE SEQUENCE [LARGE SCALE GENOMIC DNA]</scope>
    <source>
        <strain evidence="4 6">DSM 12611</strain>
    </source>
</reference>
<dbReference type="OrthoDB" id="98874at2"/>
<proteinExistence type="predicted"/>
<name>A0A0D0EED5_9FLAO</name>
<reference evidence="5 7" key="2">
    <citation type="submission" date="2016-11" db="EMBL/GenBank/DDBJ databases">
        <title>Whole genomes of Flavobacteriaceae.</title>
        <authorList>
            <person name="Stine C."/>
            <person name="Li C."/>
            <person name="Tadesse D."/>
        </authorList>
    </citation>
    <scope>NUCLEOTIDE SEQUENCE [LARGE SCALE GENOMIC DNA]</scope>
    <source>
        <strain evidence="5 7">ATCC 51468</strain>
    </source>
</reference>
<dbReference type="Pfam" id="PF12969">
    <property type="entry name" value="DUF3857"/>
    <property type="match status" value="1"/>
</dbReference>
<dbReference type="SUPFAM" id="SSF54001">
    <property type="entry name" value="Cysteine proteinases"/>
    <property type="match status" value="1"/>
</dbReference>
<dbReference type="Proteomes" id="UP000032061">
    <property type="component" value="Unassembled WGS sequence"/>
</dbReference>
<evidence type="ECO:0000313" key="4">
    <source>
        <dbReference type="EMBL" id="KIO52164.1"/>
    </source>
</evidence>
<evidence type="ECO:0000313" key="5">
    <source>
        <dbReference type="EMBL" id="OXA87010.1"/>
    </source>
</evidence>
<dbReference type="InterPro" id="IPR038765">
    <property type="entry name" value="Papain-like_cys_pep_sf"/>
</dbReference>
<dbReference type="Proteomes" id="UP000198302">
    <property type="component" value="Unassembled WGS sequence"/>
</dbReference>
<keyword evidence="7" id="KW-1185">Reference proteome</keyword>
<feature type="domain" description="Transglutaminase-like" evidence="2">
    <location>
        <begin position="323"/>
        <end position="406"/>
    </location>
</feature>
<evidence type="ECO:0000259" key="3">
    <source>
        <dbReference type="Pfam" id="PF12969"/>
    </source>
</evidence>
<dbReference type="STRING" id="37752.IW18_13640"/>
<dbReference type="Pfam" id="PF01841">
    <property type="entry name" value="Transglut_core"/>
    <property type="match status" value="1"/>
</dbReference>
<dbReference type="Gene3D" id="2.60.40.3140">
    <property type="match status" value="1"/>
</dbReference>
<dbReference type="InterPro" id="IPR024618">
    <property type="entry name" value="DUF3857"/>
</dbReference>
<dbReference type="Gene3D" id="3.10.620.30">
    <property type="match status" value="1"/>
</dbReference>
<evidence type="ECO:0000256" key="1">
    <source>
        <dbReference type="SAM" id="SignalP"/>
    </source>
</evidence>